<dbReference type="KEGG" id="mtm:MYCTH_2070109"/>
<dbReference type="InParanoid" id="G2QLG6"/>
<feature type="non-terminal residue" evidence="2">
    <location>
        <position position="1"/>
    </location>
</feature>
<reference evidence="2 3" key="1">
    <citation type="journal article" date="2011" name="Nat. Biotechnol.">
        <title>Comparative genomic analysis of the thermophilic biomass-degrading fungi Myceliophthora thermophila and Thielavia terrestris.</title>
        <authorList>
            <person name="Berka R.M."/>
            <person name="Grigoriev I.V."/>
            <person name="Otillar R."/>
            <person name="Salamov A."/>
            <person name="Grimwood J."/>
            <person name="Reid I."/>
            <person name="Ishmael N."/>
            <person name="John T."/>
            <person name="Darmond C."/>
            <person name="Moisan M.-C."/>
            <person name="Henrissat B."/>
            <person name="Coutinho P.M."/>
            <person name="Lombard V."/>
            <person name="Natvig D.O."/>
            <person name="Lindquist E."/>
            <person name="Schmutz J."/>
            <person name="Lucas S."/>
            <person name="Harris P."/>
            <person name="Powlowski J."/>
            <person name="Bellemare A."/>
            <person name="Taylor D."/>
            <person name="Butler G."/>
            <person name="de Vries R.P."/>
            <person name="Allijn I.E."/>
            <person name="van den Brink J."/>
            <person name="Ushinsky S."/>
            <person name="Storms R."/>
            <person name="Powell A.J."/>
            <person name="Paulsen I.T."/>
            <person name="Elbourne L.D.H."/>
            <person name="Baker S.E."/>
            <person name="Magnuson J."/>
            <person name="LaBoissiere S."/>
            <person name="Clutterbuck A.J."/>
            <person name="Martinez D."/>
            <person name="Wogulis M."/>
            <person name="de Leon A.L."/>
            <person name="Rey M.W."/>
            <person name="Tsang A."/>
        </authorList>
    </citation>
    <scope>NUCLEOTIDE SEQUENCE [LARGE SCALE GENOMIC DNA]</scope>
    <source>
        <strain evidence="3">ATCC 42464 / BCRC 31852 / DSM 1799</strain>
    </source>
</reference>
<dbReference type="Proteomes" id="UP000007322">
    <property type="component" value="Chromosome 6"/>
</dbReference>
<dbReference type="VEuPathDB" id="FungiDB:MYCTH_2070109"/>
<name>G2QLG6_THET4</name>
<gene>
    <name evidence="2" type="ORF">MYCTH_2070109</name>
</gene>
<evidence type="ECO:0000313" key="2">
    <source>
        <dbReference type="EMBL" id="AEO60797.1"/>
    </source>
</evidence>
<feature type="compositionally biased region" description="Gly residues" evidence="1">
    <location>
        <begin position="1"/>
        <end position="10"/>
    </location>
</feature>
<dbReference type="HOGENOM" id="CLU_2216299_0_0_1"/>
<protein>
    <submittedName>
        <fullName evidence="2">Uncharacterized protein</fullName>
    </submittedName>
</protein>
<proteinExistence type="predicted"/>
<sequence>PEGGTLGGGELTVPAAESYGLGPRSEQNPYSGELAATERALGSLPTLRSSRIEISTRNKAAVLTLRQPRKQSGQHHICHIYESIRESTTQEREHSSLLAIPSIRWRS</sequence>
<evidence type="ECO:0000256" key="1">
    <source>
        <dbReference type="SAM" id="MobiDB-lite"/>
    </source>
</evidence>
<dbReference type="EMBL" id="CP003007">
    <property type="protein sequence ID" value="AEO60797.1"/>
    <property type="molecule type" value="Genomic_DNA"/>
</dbReference>
<feature type="region of interest" description="Disordered" evidence="1">
    <location>
        <begin position="1"/>
        <end position="30"/>
    </location>
</feature>
<evidence type="ECO:0000313" key="3">
    <source>
        <dbReference type="Proteomes" id="UP000007322"/>
    </source>
</evidence>
<dbReference type="GeneID" id="11514023"/>
<dbReference type="RefSeq" id="XP_003666042.1">
    <property type="nucleotide sequence ID" value="XM_003665994.1"/>
</dbReference>
<accession>G2QLG6</accession>
<keyword evidence="3" id="KW-1185">Reference proteome</keyword>
<dbReference type="OrthoDB" id="5243754at2759"/>
<organism evidence="2 3">
    <name type="scientific">Thermothelomyces thermophilus (strain ATCC 42464 / BCRC 31852 / DSM 1799)</name>
    <name type="common">Sporotrichum thermophile</name>
    <dbReference type="NCBI Taxonomy" id="573729"/>
    <lineage>
        <taxon>Eukaryota</taxon>
        <taxon>Fungi</taxon>
        <taxon>Dikarya</taxon>
        <taxon>Ascomycota</taxon>
        <taxon>Pezizomycotina</taxon>
        <taxon>Sordariomycetes</taxon>
        <taxon>Sordariomycetidae</taxon>
        <taxon>Sordariales</taxon>
        <taxon>Chaetomiaceae</taxon>
        <taxon>Thermothelomyces</taxon>
    </lineage>
</organism>
<dbReference type="AlphaFoldDB" id="G2QLG6"/>